<sequence>MKKISRIIAFLLSAVILLTTGVLTASAEDASSAVNKKLILGTSAEFAPYEFHKRIDGKDQIVGFDISIAKEIAKDMGAELVIEDMGFDSLLSALQSGRVDMVISGMTPTEERRQSIDFSDNYYMARQAMIVRTEDKDKFVTMKDFENEKIGVQKGSIQEEIGMTIPGAQLTSIDKLPDIILQLKTKRVNAIIVEDTVGTGYLDSEIVFADAMPTDSESYAAIGVQKGNTEIVNAINGTLARLKSEGAIEQMVKDASILAAKEESGNIFNTAWEFRDYYIKGIGYTLLLSALGVLFGFIIGLFIALSRMTNIRIVKWLGTAYVEVLRGTPMLVQLMIIHYGLALTFGVNFSPLQSGIITLSINSSAYLAEIFRAGIQGVDRGQMEAARSLGMTRITAMRHIVLPQAFKAVLPAIGNEFITIIKESSIISVIGMVDIMYQAGVVKNITYQGLNPFIIAAVIYFVLTFTLSKLLNALERKLSASDNR</sequence>
<evidence type="ECO:0000259" key="11">
    <source>
        <dbReference type="PROSITE" id="PS50928"/>
    </source>
</evidence>
<dbReference type="CDD" id="cd06261">
    <property type="entry name" value="TM_PBP2"/>
    <property type="match status" value="1"/>
</dbReference>
<keyword evidence="7 9" id="KW-1133">Transmembrane helix</keyword>
<feature type="transmembrane region" description="Helical" evidence="9">
    <location>
        <begin position="282"/>
        <end position="305"/>
    </location>
</feature>
<dbReference type="InterPro" id="IPR035906">
    <property type="entry name" value="MetI-like_sf"/>
</dbReference>
<dbReference type="Gene3D" id="1.10.3720.10">
    <property type="entry name" value="MetI-like"/>
    <property type="match status" value="1"/>
</dbReference>
<dbReference type="SUPFAM" id="SSF161098">
    <property type="entry name" value="MetI-like"/>
    <property type="match status" value="1"/>
</dbReference>
<proteinExistence type="inferred from homology"/>
<evidence type="ECO:0000256" key="1">
    <source>
        <dbReference type="ARBA" id="ARBA00004651"/>
    </source>
</evidence>
<dbReference type="PROSITE" id="PS50928">
    <property type="entry name" value="ABC_TM1"/>
    <property type="match status" value="1"/>
</dbReference>
<dbReference type="Pfam" id="PF00497">
    <property type="entry name" value="SBP_bac_3"/>
    <property type="match status" value="1"/>
</dbReference>
<evidence type="ECO:0000313" key="13">
    <source>
        <dbReference type="Proteomes" id="UP000077355"/>
    </source>
</evidence>
<keyword evidence="8 9" id="KW-0472">Membrane</keyword>
<feature type="signal peptide" evidence="10">
    <location>
        <begin position="1"/>
        <end position="27"/>
    </location>
</feature>
<evidence type="ECO:0000256" key="8">
    <source>
        <dbReference type="ARBA" id="ARBA00023136"/>
    </source>
</evidence>
<evidence type="ECO:0000256" key="2">
    <source>
        <dbReference type="ARBA" id="ARBA00010072"/>
    </source>
</evidence>
<evidence type="ECO:0000256" key="7">
    <source>
        <dbReference type="ARBA" id="ARBA00022989"/>
    </source>
</evidence>
<gene>
    <name evidence="12" type="ORF">PBAT_21950</name>
</gene>
<keyword evidence="10" id="KW-0732">Signal</keyword>
<dbReference type="GO" id="GO:0006865">
    <property type="term" value="P:amino acid transport"/>
    <property type="evidence" value="ECO:0007669"/>
    <property type="project" value="UniProtKB-KW"/>
</dbReference>
<keyword evidence="13" id="KW-1185">Reference proteome</keyword>
<evidence type="ECO:0000256" key="3">
    <source>
        <dbReference type="ARBA" id="ARBA00022448"/>
    </source>
</evidence>
<dbReference type="FunFam" id="1.10.3720.10:FF:000033">
    <property type="entry name" value="Polar amino acid ABC transporter permease"/>
    <property type="match status" value="1"/>
</dbReference>
<comment type="similarity">
    <text evidence="2">Belongs to the binding-protein-dependent transport system permease family. HisMQ subfamily.</text>
</comment>
<dbReference type="EMBL" id="LVJI01000048">
    <property type="protein sequence ID" value="OAB41219.1"/>
    <property type="molecule type" value="Genomic_DNA"/>
</dbReference>
<organism evidence="12 13">
    <name type="scientific">Paenibacillus antarcticus</name>
    <dbReference type="NCBI Taxonomy" id="253703"/>
    <lineage>
        <taxon>Bacteria</taxon>
        <taxon>Bacillati</taxon>
        <taxon>Bacillota</taxon>
        <taxon>Bacilli</taxon>
        <taxon>Bacillales</taxon>
        <taxon>Paenibacillaceae</taxon>
        <taxon>Paenibacillus</taxon>
    </lineage>
</organism>
<dbReference type="NCBIfam" id="TIGR01726">
    <property type="entry name" value="HEQRo_perm_3TM"/>
    <property type="match status" value="1"/>
</dbReference>
<reference evidence="12 13" key="1">
    <citation type="submission" date="2016-03" db="EMBL/GenBank/DDBJ databases">
        <title>Draft genome sequence of Paenibacillus antarcticus CECT 5836.</title>
        <authorList>
            <person name="Shin S.-K."/>
            <person name="Yi H."/>
        </authorList>
    </citation>
    <scope>NUCLEOTIDE SEQUENCE [LARGE SCALE GENOMIC DNA]</scope>
    <source>
        <strain evidence="12 13">CECT 5836</strain>
    </source>
</reference>
<dbReference type="Pfam" id="PF00528">
    <property type="entry name" value="BPD_transp_1"/>
    <property type="match status" value="1"/>
</dbReference>
<dbReference type="PANTHER" id="PTHR30614">
    <property type="entry name" value="MEMBRANE COMPONENT OF AMINO ACID ABC TRANSPORTER"/>
    <property type="match status" value="1"/>
</dbReference>
<evidence type="ECO:0000256" key="5">
    <source>
        <dbReference type="ARBA" id="ARBA00022692"/>
    </source>
</evidence>
<dbReference type="SUPFAM" id="SSF53850">
    <property type="entry name" value="Periplasmic binding protein-like II"/>
    <property type="match status" value="1"/>
</dbReference>
<dbReference type="InterPro" id="IPR001638">
    <property type="entry name" value="Solute-binding_3/MltF_N"/>
</dbReference>
<dbReference type="AlphaFoldDB" id="A0A168JWX5"/>
<accession>A0A168JWX5</accession>
<comment type="subcellular location">
    <subcellularLocation>
        <location evidence="1 9">Cell membrane</location>
        <topology evidence="1 9">Multi-pass membrane protein</topology>
    </subcellularLocation>
</comment>
<dbReference type="Proteomes" id="UP000077355">
    <property type="component" value="Unassembled WGS sequence"/>
</dbReference>
<feature type="transmembrane region" description="Helical" evidence="9">
    <location>
        <begin position="453"/>
        <end position="474"/>
    </location>
</feature>
<dbReference type="SMART" id="SM00062">
    <property type="entry name" value="PBPb"/>
    <property type="match status" value="1"/>
</dbReference>
<comment type="caution">
    <text evidence="12">The sequence shown here is derived from an EMBL/GenBank/DDBJ whole genome shotgun (WGS) entry which is preliminary data.</text>
</comment>
<evidence type="ECO:0000256" key="4">
    <source>
        <dbReference type="ARBA" id="ARBA00022475"/>
    </source>
</evidence>
<dbReference type="RefSeq" id="WP_068652812.1">
    <property type="nucleotide sequence ID" value="NZ_CP043611.1"/>
</dbReference>
<dbReference type="GO" id="GO:0022857">
    <property type="term" value="F:transmembrane transporter activity"/>
    <property type="evidence" value="ECO:0007669"/>
    <property type="project" value="InterPro"/>
</dbReference>
<dbReference type="InterPro" id="IPR000515">
    <property type="entry name" value="MetI-like"/>
</dbReference>
<dbReference type="Gene3D" id="3.40.190.10">
    <property type="entry name" value="Periplasmic binding protein-like II"/>
    <property type="match status" value="2"/>
</dbReference>
<keyword evidence="4" id="KW-1003">Cell membrane</keyword>
<evidence type="ECO:0000256" key="10">
    <source>
        <dbReference type="SAM" id="SignalP"/>
    </source>
</evidence>
<dbReference type="PANTHER" id="PTHR30614:SF20">
    <property type="entry name" value="GLUTAMINE TRANSPORT SYSTEM PERMEASE PROTEIN GLNP"/>
    <property type="match status" value="1"/>
</dbReference>
<name>A0A168JWX5_9BACL</name>
<keyword evidence="3 9" id="KW-0813">Transport</keyword>
<dbReference type="InterPro" id="IPR043429">
    <property type="entry name" value="ArtM/GltK/GlnP/TcyL/YhdX-like"/>
</dbReference>
<evidence type="ECO:0000256" key="6">
    <source>
        <dbReference type="ARBA" id="ARBA00022970"/>
    </source>
</evidence>
<feature type="domain" description="ABC transmembrane type-1" evidence="11">
    <location>
        <begin position="282"/>
        <end position="471"/>
    </location>
</feature>
<protein>
    <submittedName>
        <fullName evidence="12">Amino acid ABC transporter substrate-binding protein</fullName>
    </submittedName>
</protein>
<keyword evidence="5 9" id="KW-0812">Transmembrane</keyword>
<feature type="chain" id="PRO_5007898234" evidence="10">
    <location>
        <begin position="28"/>
        <end position="484"/>
    </location>
</feature>
<dbReference type="InterPro" id="IPR010065">
    <property type="entry name" value="AA_ABC_transptr_permease_3TM"/>
</dbReference>
<dbReference type="GO" id="GO:0043190">
    <property type="term" value="C:ATP-binding cassette (ABC) transporter complex"/>
    <property type="evidence" value="ECO:0007669"/>
    <property type="project" value="InterPro"/>
</dbReference>
<keyword evidence="6" id="KW-0029">Amino-acid transport</keyword>
<evidence type="ECO:0000256" key="9">
    <source>
        <dbReference type="RuleBase" id="RU363032"/>
    </source>
</evidence>
<evidence type="ECO:0000313" key="12">
    <source>
        <dbReference type="EMBL" id="OAB41219.1"/>
    </source>
</evidence>